<name>A0A409WTA7_9AGAR</name>
<comment type="caution">
    <text evidence="2">The sequence shown here is derived from an EMBL/GenBank/DDBJ whole genome shotgun (WGS) entry which is preliminary data.</text>
</comment>
<gene>
    <name evidence="2" type="ORF">CVT26_007398</name>
</gene>
<keyword evidence="3" id="KW-1185">Reference proteome</keyword>
<evidence type="ECO:0000313" key="3">
    <source>
        <dbReference type="Proteomes" id="UP000284706"/>
    </source>
</evidence>
<proteinExistence type="predicted"/>
<dbReference type="EMBL" id="NHYE01004831">
    <property type="protein sequence ID" value="PPQ81750.1"/>
    <property type="molecule type" value="Genomic_DNA"/>
</dbReference>
<dbReference type="Proteomes" id="UP000284706">
    <property type="component" value="Unassembled WGS sequence"/>
</dbReference>
<organism evidence="2 3">
    <name type="scientific">Gymnopilus dilepis</name>
    <dbReference type="NCBI Taxonomy" id="231916"/>
    <lineage>
        <taxon>Eukaryota</taxon>
        <taxon>Fungi</taxon>
        <taxon>Dikarya</taxon>
        <taxon>Basidiomycota</taxon>
        <taxon>Agaricomycotina</taxon>
        <taxon>Agaricomycetes</taxon>
        <taxon>Agaricomycetidae</taxon>
        <taxon>Agaricales</taxon>
        <taxon>Agaricineae</taxon>
        <taxon>Hymenogastraceae</taxon>
        <taxon>Gymnopilus</taxon>
    </lineage>
</organism>
<protein>
    <submittedName>
        <fullName evidence="2">Uncharacterized protein</fullName>
    </submittedName>
</protein>
<sequence>MPISRPGGGADYTRGGGLRGGNMRVWGWTEERLEETTWVRVEVGFWGGAGERGRNAGTLQTASFKSEVEERCRRRVLRVEERRV</sequence>
<dbReference type="AlphaFoldDB" id="A0A409WTA7"/>
<dbReference type="InParanoid" id="A0A409WTA7"/>
<reference evidence="2 3" key="1">
    <citation type="journal article" date="2018" name="Evol. Lett.">
        <title>Horizontal gene cluster transfer increased hallucinogenic mushroom diversity.</title>
        <authorList>
            <person name="Reynolds H.T."/>
            <person name="Vijayakumar V."/>
            <person name="Gluck-Thaler E."/>
            <person name="Korotkin H.B."/>
            <person name="Matheny P.B."/>
            <person name="Slot J.C."/>
        </authorList>
    </citation>
    <scope>NUCLEOTIDE SEQUENCE [LARGE SCALE GENOMIC DNA]</scope>
    <source>
        <strain evidence="2 3">SRW20</strain>
    </source>
</reference>
<evidence type="ECO:0000256" key="1">
    <source>
        <dbReference type="SAM" id="MobiDB-lite"/>
    </source>
</evidence>
<evidence type="ECO:0000313" key="2">
    <source>
        <dbReference type="EMBL" id="PPQ81750.1"/>
    </source>
</evidence>
<accession>A0A409WTA7</accession>
<feature type="region of interest" description="Disordered" evidence="1">
    <location>
        <begin position="1"/>
        <end position="20"/>
    </location>
</feature>